<sequence>YSTLGLNPIETTSGSKIIRVANYLHGLYDTSSRPEILGVEGDKLGAILTIASPTLGGGTPADGSYLNEAITGVAPTGGSGATIDIVITNSGADVAATISNPGQGYTAADTLTITDFNGNVDLTITVATVGETLGGIPVDAIGGATRIEYTGGVANIGIDTFRCDVSLTNYIGANKLKTGYTANASTTGGGSSVTCNRDYYFDALHTLIPAITQKNTQILTSVQTTSMKTPEGVLNTGDVSWIGDLVYTRRSTNQFVTLNDNSFFARPSVVASPINETRSMNSSKSFQLTMQMLSFNTNLSPIIDVETIGCLGIANRINNIDSSSDVPTGTTYVASTEPDGDNNAMVYVTRKVSLKTPATSLKVLSDNFRPANTELKVLYKILRNDDSTPFDDVGFEYFNTTGGPDTAIETDSK</sequence>
<gene>
    <name evidence="1" type="ORF">METZ01_LOCUS280378</name>
</gene>
<feature type="non-terminal residue" evidence="1">
    <location>
        <position position="1"/>
    </location>
</feature>
<evidence type="ECO:0008006" key="2">
    <source>
        <dbReference type="Google" id="ProtNLM"/>
    </source>
</evidence>
<dbReference type="AlphaFoldDB" id="A0A382KRU3"/>
<dbReference type="EMBL" id="UINC01082607">
    <property type="protein sequence ID" value="SVC27524.1"/>
    <property type="molecule type" value="Genomic_DNA"/>
</dbReference>
<evidence type="ECO:0000313" key="1">
    <source>
        <dbReference type="EMBL" id="SVC27524.1"/>
    </source>
</evidence>
<reference evidence="1" key="1">
    <citation type="submission" date="2018-05" db="EMBL/GenBank/DDBJ databases">
        <authorList>
            <person name="Lanie J.A."/>
            <person name="Ng W.-L."/>
            <person name="Kazmierczak K.M."/>
            <person name="Andrzejewski T.M."/>
            <person name="Davidsen T.M."/>
            <person name="Wayne K.J."/>
            <person name="Tettelin H."/>
            <person name="Glass J.I."/>
            <person name="Rusch D."/>
            <person name="Podicherti R."/>
            <person name="Tsui H.-C.T."/>
            <person name="Winkler M.E."/>
        </authorList>
    </citation>
    <scope>NUCLEOTIDE SEQUENCE</scope>
</reference>
<protein>
    <recommendedName>
        <fullName evidence="2">DUF4815 domain-containing protein</fullName>
    </recommendedName>
</protein>
<name>A0A382KRU3_9ZZZZ</name>
<feature type="non-terminal residue" evidence="1">
    <location>
        <position position="413"/>
    </location>
</feature>
<proteinExistence type="predicted"/>
<accession>A0A382KRU3</accession>
<organism evidence="1">
    <name type="scientific">marine metagenome</name>
    <dbReference type="NCBI Taxonomy" id="408172"/>
    <lineage>
        <taxon>unclassified sequences</taxon>
        <taxon>metagenomes</taxon>
        <taxon>ecological metagenomes</taxon>
    </lineage>
</organism>